<accession>A0ABR2M579</accession>
<feature type="compositionally biased region" description="Polar residues" evidence="4">
    <location>
        <begin position="1"/>
        <end position="21"/>
    </location>
</feature>
<feature type="region of interest" description="Disordered" evidence="4">
    <location>
        <begin position="1"/>
        <end position="24"/>
    </location>
</feature>
<dbReference type="Proteomes" id="UP001412067">
    <property type="component" value="Unassembled WGS sequence"/>
</dbReference>
<evidence type="ECO:0000256" key="3">
    <source>
        <dbReference type="PROSITE-ProRule" id="PRU00708"/>
    </source>
</evidence>
<sequence>MTGENKSPQTKPKSPRITTPDSDAGLFCSPTRADIEFEQVRRSQDCWDRNHKWSVSRALRTELLNATFLGLYNACSTSLLPCKIRYASANETEKAIKTFHALEKFNVEVDSAAFYALLRALCKNKNTQEAEELLLTKRGFFPLETAGFNIVLDGWCNIFPDETEAKRVLEGYGKYCIAPDATSYTHMICFFAKLRNLFDSLRLYNEMKRRGWVPSLKVHNCIIYVLTSEGCIKEAFNLLNKIMALGLQPDLKTYNSMILPLCEAHRLDEAREVMKMMSSGSVRPSVETYHALIKIVNSEAVFELIDRMREHGCRPVANTYLLMF</sequence>
<evidence type="ECO:0000313" key="7">
    <source>
        <dbReference type="Proteomes" id="UP001412067"/>
    </source>
</evidence>
<keyword evidence="2" id="KW-0677">Repeat</keyword>
<evidence type="ECO:0000313" key="6">
    <source>
        <dbReference type="EMBL" id="KAK8959203.1"/>
    </source>
</evidence>
<feature type="domain" description="PROP1-like PPR" evidence="5">
    <location>
        <begin position="197"/>
        <end position="311"/>
    </location>
</feature>
<dbReference type="Pfam" id="PF17177">
    <property type="entry name" value="PPR_long"/>
    <property type="match status" value="1"/>
</dbReference>
<dbReference type="InterPro" id="IPR033443">
    <property type="entry name" value="PROP1-like_PPR_dom"/>
</dbReference>
<dbReference type="EMBL" id="JBBWWR010000012">
    <property type="protein sequence ID" value="KAK8959203.1"/>
    <property type="molecule type" value="Genomic_DNA"/>
</dbReference>
<proteinExistence type="inferred from homology"/>
<organism evidence="6 7">
    <name type="scientific">Platanthera guangdongensis</name>
    <dbReference type="NCBI Taxonomy" id="2320717"/>
    <lineage>
        <taxon>Eukaryota</taxon>
        <taxon>Viridiplantae</taxon>
        <taxon>Streptophyta</taxon>
        <taxon>Embryophyta</taxon>
        <taxon>Tracheophyta</taxon>
        <taxon>Spermatophyta</taxon>
        <taxon>Magnoliopsida</taxon>
        <taxon>Liliopsida</taxon>
        <taxon>Asparagales</taxon>
        <taxon>Orchidaceae</taxon>
        <taxon>Orchidoideae</taxon>
        <taxon>Orchideae</taxon>
        <taxon>Orchidinae</taxon>
        <taxon>Platanthera</taxon>
    </lineage>
</organism>
<dbReference type="PANTHER" id="PTHR47939:SF5">
    <property type="entry name" value="PENTACOTRIPEPTIDE-REPEAT REGION OF PRORP DOMAIN-CONTAINING PROTEIN"/>
    <property type="match status" value="1"/>
</dbReference>
<name>A0ABR2M579_9ASPA</name>
<dbReference type="InterPro" id="IPR011990">
    <property type="entry name" value="TPR-like_helical_dom_sf"/>
</dbReference>
<comment type="caution">
    <text evidence="6">The sequence shown here is derived from an EMBL/GenBank/DDBJ whole genome shotgun (WGS) entry which is preliminary data.</text>
</comment>
<dbReference type="InterPro" id="IPR002885">
    <property type="entry name" value="PPR_rpt"/>
</dbReference>
<gene>
    <name evidence="6" type="ORF">KSP40_PGU012200</name>
</gene>
<dbReference type="Gene3D" id="1.25.40.10">
    <property type="entry name" value="Tetratricopeptide repeat domain"/>
    <property type="match status" value="2"/>
</dbReference>
<comment type="similarity">
    <text evidence="1">Belongs to the PPR family. P subfamily.</text>
</comment>
<protein>
    <submittedName>
        <fullName evidence="6">Pentatricopeptide repeat-containing protein</fullName>
    </submittedName>
</protein>
<evidence type="ECO:0000256" key="1">
    <source>
        <dbReference type="ARBA" id="ARBA00007626"/>
    </source>
</evidence>
<feature type="repeat" description="PPR" evidence="3">
    <location>
        <begin position="250"/>
        <end position="284"/>
    </location>
</feature>
<evidence type="ECO:0000256" key="4">
    <source>
        <dbReference type="SAM" id="MobiDB-lite"/>
    </source>
</evidence>
<feature type="repeat" description="PPR" evidence="3">
    <location>
        <begin position="180"/>
        <end position="214"/>
    </location>
</feature>
<evidence type="ECO:0000259" key="5">
    <source>
        <dbReference type="Pfam" id="PF17177"/>
    </source>
</evidence>
<keyword evidence="7" id="KW-1185">Reference proteome</keyword>
<dbReference type="PANTHER" id="PTHR47939">
    <property type="entry name" value="MEMBRANE-ASSOCIATED SALT-INDUCIBLE PROTEIN-LIKE"/>
    <property type="match status" value="1"/>
</dbReference>
<dbReference type="Pfam" id="PF01535">
    <property type="entry name" value="PPR"/>
    <property type="match status" value="1"/>
</dbReference>
<dbReference type="InterPro" id="IPR050667">
    <property type="entry name" value="PPR-containing_protein"/>
</dbReference>
<evidence type="ECO:0000256" key="2">
    <source>
        <dbReference type="ARBA" id="ARBA00022737"/>
    </source>
</evidence>
<reference evidence="6 7" key="1">
    <citation type="journal article" date="2022" name="Nat. Plants">
        <title>Genomes of leafy and leafless Platanthera orchids illuminate the evolution of mycoheterotrophy.</title>
        <authorList>
            <person name="Li M.H."/>
            <person name="Liu K.W."/>
            <person name="Li Z."/>
            <person name="Lu H.C."/>
            <person name="Ye Q.L."/>
            <person name="Zhang D."/>
            <person name="Wang J.Y."/>
            <person name="Li Y.F."/>
            <person name="Zhong Z.M."/>
            <person name="Liu X."/>
            <person name="Yu X."/>
            <person name="Liu D.K."/>
            <person name="Tu X.D."/>
            <person name="Liu B."/>
            <person name="Hao Y."/>
            <person name="Liao X.Y."/>
            <person name="Jiang Y.T."/>
            <person name="Sun W.H."/>
            <person name="Chen J."/>
            <person name="Chen Y.Q."/>
            <person name="Ai Y."/>
            <person name="Zhai J.W."/>
            <person name="Wu S.S."/>
            <person name="Zhou Z."/>
            <person name="Hsiao Y.Y."/>
            <person name="Wu W.L."/>
            <person name="Chen Y.Y."/>
            <person name="Lin Y.F."/>
            <person name="Hsu J.L."/>
            <person name="Li C.Y."/>
            <person name="Wang Z.W."/>
            <person name="Zhao X."/>
            <person name="Zhong W.Y."/>
            <person name="Ma X.K."/>
            <person name="Ma L."/>
            <person name="Huang J."/>
            <person name="Chen G.Z."/>
            <person name="Huang M.Z."/>
            <person name="Huang L."/>
            <person name="Peng D.H."/>
            <person name="Luo Y.B."/>
            <person name="Zou S.Q."/>
            <person name="Chen S.P."/>
            <person name="Lan S."/>
            <person name="Tsai W.C."/>
            <person name="Van de Peer Y."/>
            <person name="Liu Z.J."/>
        </authorList>
    </citation>
    <scope>NUCLEOTIDE SEQUENCE [LARGE SCALE GENOMIC DNA]</scope>
    <source>
        <strain evidence="6">Lor288</strain>
    </source>
</reference>
<dbReference type="PROSITE" id="PS51375">
    <property type="entry name" value="PPR"/>
    <property type="match status" value="2"/>
</dbReference>
<dbReference type="NCBIfam" id="TIGR00756">
    <property type="entry name" value="PPR"/>
    <property type="match status" value="3"/>
</dbReference>